<dbReference type="SUPFAM" id="SSF48452">
    <property type="entry name" value="TPR-like"/>
    <property type="match status" value="1"/>
</dbReference>
<dbReference type="Pfam" id="PF06041">
    <property type="entry name" value="DUF924"/>
    <property type="match status" value="1"/>
</dbReference>
<proteinExistence type="predicted"/>
<gene>
    <name evidence="2" type="ORF">BXY39_1161</name>
</gene>
<dbReference type="InParanoid" id="A0A3M0CNZ1"/>
<accession>A0A3M0CNZ1</accession>
<dbReference type="OrthoDB" id="7593450at2"/>
<dbReference type="InterPro" id="IPR011990">
    <property type="entry name" value="TPR-like_helical_dom_sf"/>
</dbReference>
<reference evidence="2 3" key="1">
    <citation type="submission" date="2018-10" db="EMBL/GenBank/DDBJ databases">
        <title>Genomic Encyclopedia of Archaeal and Bacterial Type Strains, Phase II (KMG-II): from individual species to whole genera.</title>
        <authorList>
            <person name="Goeker M."/>
        </authorList>
    </citation>
    <scope>NUCLEOTIDE SEQUENCE [LARGE SCALE GENOMIC DNA]</scope>
    <source>
        <strain evidence="2 3">DSM 25217</strain>
    </source>
</reference>
<evidence type="ECO:0000313" key="2">
    <source>
        <dbReference type="EMBL" id="RMB08526.1"/>
    </source>
</evidence>
<protein>
    <submittedName>
        <fullName evidence="2">Uncharacterized protein (DUF924 family)</fullName>
    </submittedName>
</protein>
<evidence type="ECO:0000256" key="1">
    <source>
        <dbReference type="SAM" id="MobiDB-lite"/>
    </source>
</evidence>
<comment type="caution">
    <text evidence="2">The sequence shown here is derived from an EMBL/GenBank/DDBJ whole genome shotgun (WGS) entry which is preliminary data.</text>
</comment>
<dbReference type="EMBL" id="REFR01000010">
    <property type="protein sequence ID" value="RMB08526.1"/>
    <property type="molecule type" value="Genomic_DNA"/>
</dbReference>
<dbReference type="RefSeq" id="WP_121937884.1">
    <property type="nucleotide sequence ID" value="NZ_REFR01000010.1"/>
</dbReference>
<keyword evidence="3" id="KW-1185">Reference proteome</keyword>
<dbReference type="Gene3D" id="1.20.58.320">
    <property type="entry name" value="TPR-like"/>
    <property type="match status" value="1"/>
</dbReference>
<dbReference type="InterPro" id="IPR010323">
    <property type="entry name" value="DUF924"/>
</dbReference>
<name>A0A3M0CNZ1_9PROT</name>
<evidence type="ECO:0000313" key="3">
    <source>
        <dbReference type="Proteomes" id="UP000271227"/>
    </source>
</evidence>
<sequence>MTAGFDDVLTFWFEDVGQDRWYKKDPALDAKIRDRFLVTYRAAAQGELFVWRHKDEGRLAEIIVLDQFPRNLFREDAAAFATDGMALILSQEAVRMEVGPHWGADRKQFLLMPHMHSESLLIQEESVRLFRQPGLEENYDFAVRHKAVIERFGRFPHRNAALGRDNTPEEDTYLAEPGSGF</sequence>
<feature type="region of interest" description="Disordered" evidence="1">
    <location>
        <begin position="160"/>
        <end position="181"/>
    </location>
</feature>
<dbReference type="Proteomes" id="UP000271227">
    <property type="component" value="Unassembled WGS sequence"/>
</dbReference>
<dbReference type="AlphaFoldDB" id="A0A3M0CNZ1"/>
<dbReference type="Gene3D" id="1.25.40.10">
    <property type="entry name" value="Tetratricopeptide repeat domain"/>
    <property type="match status" value="1"/>
</dbReference>
<organism evidence="2 3">
    <name type="scientific">Eilatimonas milleporae</name>
    <dbReference type="NCBI Taxonomy" id="911205"/>
    <lineage>
        <taxon>Bacteria</taxon>
        <taxon>Pseudomonadati</taxon>
        <taxon>Pseudomonadota</taxon>
        <taxon>Alphaproteobacteria</taxon>
        <taxon>Kordiimonadales</taxon>
        <taxon>Kordiimonadaceae</taxon>
        <taxon>Eilatimonas</taxon>
    </lineage>
</organism>